<organism evidence="1 2">
    <name type="scientific">Streptomyces achmelvichensis</name>
    <dbReference type="NCBI Taxonomy" id="3134111"/>
    <lineage>
        <taxon>Bacteria</taxon>
        <taxon>Bacillati</taxon>
        <taxon>Actinomycetota</taxon>
        <taxon>Actinomycetes</taxon>
        <taxon>Kitasatosporales</taxon>
        <taxon>Streptomycetaceae</taxon>
        <taxon>Streptomyces</taxon>
    </lineage>
</organism>
<evidence type="ECO:0000313" key="1">
    <source>
        <dbReference type="EMBL" id="MEJ8638289.1"/>
    </source>
</evidence>
<sequence length="213" mass="22271">MSHIMVFGAGGRVGRAAVSEAAARGHKVTAVVRDPGRHPDLAADGVTVVPGDATDGAAVARLAAGHEAAVNAAARRDVPAEEFFVSAAEAMAAGLTEAGVRRFLTLGIASTLETSPGVRVMDDPGFPEAYRAFSQGHVAEFDVLRRAPEALDWLMVVPPMDLDGEAPRTGRYRTAQGQLIDGGGRIAHGDLAVALLDEIERPRHRRIQLAVAG</sequence>
<dbReference type="Proteomes" id="UP001377168">
    <property type="component" value="Unassembled WGS sequence"/>
</dbReference>
<dbReference type="EMBL" id="JBBKAJ010000022">
    <property type="protein sequence ID" value="MEJ8638289.1"/>
    <property type="molecule type" value="Genomic_DNA"/>
</dbReference>
<reference evidence="1" key="1">
    <citation type="submission" date="2024-03" db="EMBL/GenBank/DDBJ databases">
        <title>Novel Streptomyces species of biotechnological and ecological value are a feature of Machair soil.</title>
        <authorList>
            <person name="Prole J.R."/>
            <person name="Goodfellow M."/>
            <person name="Allenby N."/>
            <person name="Ward A.C."/>
        </authorList>
    </citation>
    <scope>NUCLEOTIDE SEQUENCE</scope>
    <source>
        <strain evidence="1">MS2.AVA.5</strain>
    </source>
</reference>
<accession>A0ACC6Q3X6</accession>
<evidence type="ECO:0000313" key="2">
    <source>
        <dbReference type="Proteomes" id="UP001377168"/>
    </source>
</evidence>
<keyword evidence="2" id="KW-1185">Reference proteome</keyword>
<gene>
    <name evidence="1" type="ORF">WKI67_33525</name>
</gene>
<name>A0ACC6Q3X6_9ACTN</name>
<comment type="caution">
    <text evidence="1">The sequence shown here is derived from an EMBL/GenBank/DDBJ whole genome shotgun (WGS) entry which is preliminary data.</text>
</comment>
<protein>
    <submittedName>
        <fullName evidence="1">NAD(P)H-binding protein</fullName>
    </submittedName>
</protein>
<proteinExistence type="predicted"/>